<proteinExistence type="predicted"/>
<dbReference type="Proteomes" id="UP000069940">
    <property type="component" value="Unassembled WGS sequence"/>
</dbReference>
<name>A0ABM1YM32_AEDAL</name>
<protein>
    <submittedName>
        <fullName evidence="1">Uncharacterized protein</fullName>
    </submittedName>
</protein>
<reference evidence="2" key="1">
    <citation type="journal article" date="2015" name="Proc. Natl. Acad. Sci. U.S.A.">
        <title>Genome sequence of the Asian Tiger mosquito, Aedes albopictus, reveals insights into its biology, genetics, and evolution.</title>
        <authorList>
            <person name="Chen X.G."/>
            <person name="Jiang X."/>
            <person name="Gu J."/>
            <person name="Xu M."/>
            <person name="Wu Y."/>
            <person name="Deng Y."/>
            <person name="Zhang C."/>
            <person name="Bonizzoni M."/>
            <person name="Dermauw W."/>
            <person name="Vontas J."/>
            <person name="Armbruster P."/>
            <person name="Huang X."/>
            <person name="Yang Y."/>
            <person name="Zhang H."/>
            <person name="He W."/>
            <person name="Peng H."/>
            <person name="Liu Y."/>
            <person name="Wu K."/>
            <person name="Chen J."/>
            <person name="Lirakis M."/>
            <person name="Topalis P."/>
            <person name="Van Leeuwen T."/>
            <person name="Hall A.B."/>
            <person name="Jiang X."/>
            <person name="Thorpe C."/>
            <person name="Mueller R.L."/>
            <person name="Sun C."/>
            <person name="Waterhouse R.M."/>
            <person name="Yan G."/>
            <person name="Tu Z.J."/>
            <person name="Fang X."/>
            <person name="James A.A."/>
        </authorList>
    </citation>
    <scope>NUCLEOTIDE SEQUENCE [LARGE SCALE GENOMIC DNA]</scope>
    <source>
        <strain evidence="2">Foshan</strain>
    </source>
</reference>
<dbReference type="EnsemblMetazoa" id="AALFPA23_010400.R14532">
    <property type="protein sequence ID" value="AALFPA23_010400.P14532"/>
    <property type="gene ID" value="AALFPA23_010400"/>
</dbReference>
<evidence type="ECO:0000313" key="2">
    <source>
        <dbReference type="Proteomes" id="UP000069940"/>
    </source>
</evidence>
<evidence type="ECO:0000313" key="1">
    <source>
        <dbReference type="EnsemblMetazoa" id="AALFPA23_010400.P14532"/>
    </source>
</evidence>
<organism evidence="1 2">
    <name type="scientific">Aedes albopictus</name>
    <name type="common">Asian tiger mosquito</name>
    <name type="synonym">Stegomyia albopicta</name>
    <dbReference type="NCBI Taxonomy" id="7160"/>
    <lineage>
        <taxon>Eukaryota</taxon>
        <taxon>Metazoa</taxon>
        <taxon>Ecdysozoa</taxon>
        <taxon>Arthropoda</taxon>
        <taxon>Hexapoda</taxon>
        <taxon>Insecta</taxon>
        <taxon>Pterygota</taxon>
        <taxon>Neoptera</taxon>
        <taxon>Endopterygota</taxon>
        <taxon>Diptera</taxon>
        <taxon>Nematocera</taxon>
        <taxon>Culicoidea</taxon>
        <taxon>Culicidae</taxon>
        <taxon>Culicinae</taxon>
        <taxon>Aedini</taxon>
        <taxon>Aedes</taxon>
        <taxon>Stegomyia</taxon>
    </lineage>
</organism>
<accession>A0ABM1YM32</accession>
<reference evidence="1" key="2">
    <citation type="submission" date="2025-05" db="UniProtKB">
        <authorList>
            <consortium name="EnsemblMetazoa"/>
        </authorList>
    </citation>
    <scope>IDENTIFICATION</scope>
    <source>
        <strain evidence="1">Foshan</strain>
    </source>
</reference>
<sequence length="174" mass="19875">MVKLRPKLFVINNVRYRRPPRYNLERLKQSDVASAYAQNLEAALPDEGELDEAPLEDCWSTVKAAINDAAESTIGYVERNRRNEWFDEECRTVLEEKNAARAVMLQQGTRQNVTYLTDQAKAGVASAVHSSRLHSTRSMAVYLQFRTLRRVRRLSSTWSTHLARCAPRLLVPVG</sequence>
<dbReference type="RefSeq" id="XP_062709882.1">
    <property type="nucleotide sequence ID" value="XM_062853898.1"/>
</dbReference>
<keyword evidence="2" id="KW-1185">Reference proteome</keyword>
<dbReference type="GeneID" id="134288597"/>